<dbReference type="GO" id="GO:0003723">
    <property type="term" value="F:RNA binding"/>
    <property type="evidence" value="ECO:0007669"/>
    <property type="project" value="UniProtKB-UniRule"/>
</dbReference>
<organism evidence="5 6">
    <name type="scientific">Parthenolecanium corni</name>
    <dbReference type="NCBI Taxonomy" id="536013"/>
    <lineage>
        <taxon>Eukaryota</taxon>
        <taxon>Metazoa</taxon>
        <taxon>Ecdysozoa</taxon>
        <taxon>Arthropoda</taxon>
        <taxon>Hexapoda</taxon>
        <taxon>Insecta</taxon>
        <taxon>Pterygota</taxon>
        <taxon>Neoptera</taxon>
        <taxon>Paraneoptera</taxon>
        <taxon>Hemiptera</taxon>
        <taxon>Sternorrhyncha</taxon>
        <taxon>Coccoidea</taxon>
        <taxon>Coccidae</taxon>
        <taxon>Parthenolecanium</taxon>
    </lineage>
</organism>
<evidence type="ECO:0000256" key="2">
    <source>
        <dbReference type="SAM" id="MobiDB-lite"/>
    </source>
</evidence>
<feature type="compositionally biased region" description="Basic residues" evidence="2">
    <location>
        <begin position="297"/>
        <end position="308"/>
    </location>
</feature>
<feature type="compositionally biased region" description="Polar residues" evidence="2">
    <location>
        <begin position="142"/>
        <end position="155"/>
    </location>
</feature>
<dbReference type="InterPro" id="IPR036612">
    <property type="entry name" value="KH_dom_type_1_sf"/>
</dbReference>
<evidence type="ECO:0000313" key="6">
    <source>
        <dbReference type="Proteomes" id="UP001367676"/>
    </source>
</evidence>
<dbReference type="GO" id="GO:0005739">
    <property type="term" value="C:mitochondrion"/>
    <property type="evidence" value="ECO:0007669"/>
    <property type="project" value="UniProtKB-ARBA"/>
</dbReference>
<dbReference type="SUPFAM" id="SSF54791">
    <property type="entry name" value="Eukaryotic type KH-domain (KH-domain type I)"/>
    <property type="match status" value="1"/>
</dbReference>
<feature type="compositionally biased region" description="Basic and acidic residues" evidence="2">
    <location>
        <begin position="213"/>
        <end position="231"/>
    </location>
</feature>
<evidence type="ECO:0000313" key="5">
    <source>
        <dbReference type="EMBL" id="KAK7571963.1"/>
    </source>
</evidence>
<dbReference type="Gene3D" id="2.40.50.90">
    <property type="match status" value="1"/>
</dbReference>
<dbReference type="InterPro" id="IPR047367">
    <property type="entry name" value="Tudor_AKAP1"/>
</dbReference>
<feature type="region of interest" description="Disordered" evidence="2">
    <location>
        <begin position="483"/>
        <end position="514"/>
    </location>
</feature>
<comment type="caution">
    <text evidence="5">The sequence shown here is derived from an EMBL/GenBank/DDBJ whole genome shotgun (WGS) entry which is preliminary data.</text>
</comment>
<dbReference type="Gene3D" id="2.30.30.140">
    <property type="match status" value="1"/>
</dbReference>
<feature type="compositionally biased region" description="Basic and acidic residues" evidence="2">
    <location>
        <begin position="161"/>
        <end position="178"/>
    </location>
</feature>
<protein>
    <recommendedName>
        <fullName evidence="4">Tudor domain-containing protein</fullName>
    </recommendedName>
</protein>
<dbReference type="PROSITE" id="PS50084">
    <property type="entry name" value="KH_TYPE_1"/>
    <property type="match status" value="1"/>
</dbReference>
<proteinExistence type="predicted"/>
<feature type="compositionally biased region" description="Basic residues" evidence="2">
    <location>
        <begin position="351"/>
        <end position="361"/>
    </location>
</feature>
<feature type="transmembrane region" description="Helical" evidence="3">
    <location>
        <begin position="6"/>
        <end position="28"/>
    </location>
</feature>
<dbReference type="Pfam" id="PF00013">
    <property type="entry name" value="KH_1"/>
    <property type="match status" value="1"/>
</dbReference>
<feature type="compositionally biased region" description="Low complexity" evidence="2">
    <location>
        <begin position="179"/>
        <end position="202"/>
    </location>
</feature>
<feature type="compositionally biased region" description="Polar residues" evidence="2">
    <location>
        <begin position="337"/>
        <end position="346"/>
    </location>
</feature>
<dbReference type="CDD" id="cd22395">
    <property type="entry name" value="KH-I_AKAP1"/>
    <property type="match status" value="1"/>
</dbReference>
<dbReference type="InterPro" id="IPR004087">
    <property type="entry name" value="KH_dom"/>
</dbReference>
<feature type="region of interest" description="Disordered" evidence="2">
    <location>
        <begin position="33"/>
        <end position="56"/>
    </location>
</feature>
<dbReference type="SUPFAM" id="SSF63748">
    <property type="entry name" value="Tudor/PWWP/MBT"/>
    <property type="match status" value="1"/>
</dbReference>
<dbReference type="SMART" id="SM00333">
    <property type="entry name" value="TUDOR"/>
    <property type="match status" value="1"/>
</dbReference>
<dbReference type="Pfam" id="PF00567">
    <property type="entry name" value="TUDOR"/>
    <property type="match status" value="1"/>
</dbReference>
<feature type="region of interest" description="Disordered" evidence="2">
    <location>
        <begin position="142"/>
        <end position="393"/>
    </location>
</feature>
<name>A0AAN9XXC7_9HEMI</name>
<dbReference type="CDD" id="cd20407">
    <property type="entry name" value="Tudor_AKAP1"/>
    <property type="match status" value="1"/>
</dbReference>
<gene>
    <name evidence="5" type="ORF">V9T40_014435</name>
</gene>
<feature type="domain" description="Tudor" evidence="4">
    <location>
        <begin position="673"/>
        <end position="733"/>
    </location>
</feature>
<keyword evidence="3" id="KW-0812">Transmembrane</keyword>
<feature type="compositionally biased region" description="Polar residues" evidence="2">
    <location>
        <begin position="381"/>
        <end position="392"/>
    </location>
</feature>
<dbReference type="InterPro" id="IPR050621">
    <property type="entry name" value="Tudor_domain_containing"/>
</dbReference>
<feature type="compositionally biased region" description="Basic and acidic residues" evidence="2">
    <location>
        <begin position="287"/>
        <end position="296"/>
    </location>
</feature>
<feature type="region of interest" description="Disordered" evidence="2">
    <location>
        <begin position="102"/>
        <end position="129"/>
    </location>
</feature>
<dbReference type="SMART" id="SM00322">
    <property type="entry name" value="KH"/>
    <property type="match status" value="1"/>
</dbReference>
<feature type="compositionally biased region" description="Basic and acidic residues" evidence="2">
    <location>
        <begin position="265"/>
        <end position="279"/>
    </location>
</feature>
<keyword evidence="3" id="KW-1133">Transmembrane helix</keyword>
<keyword evidence="1" id="KW-0694">RNA-binding</keyword>
<dbReference type="PROSITE" id="PS50304">
    <property type="entry name" value="TUDOR"/>
    <property type="match status" value="1"/>
</dbReference>
<dbReference type="PANTHER" id="PTHR22948">
    <property type="entry name" value="TUDOR DOMAIN CONTAINING PROTEIN"/>
    <property type="match status" value="1"/>
</dbReference>
<dbReference type="AlphaFoldDB" id="A0AAN9XXC7"/>
<dbReference type="GO" id="GO:0010468">
    <property type="term" value="P:regulation of gene expression"/>
    <property type="evidence" value="ECO:0007669"/>
    <property type="project" value="UniProtKB-ARBA"/>
</dbReference>
<accession>A0AAN9XXC7</accession>
<feature type="compositionally biased region" description="Low complexity" evidence="2">
    <location>
        <begin position="313"/>
        <end position="322"/>
    </location>
</feature>
<keyword evidence="6" id="KW-1185">Reference proteome</keyword>
<evidence type="ECO:0000256" key="3">
    <source>
        <dbReference type="SAM" id="Phobius"/>
    </source>
</evidence>
<dbReference type="Gene3D" id="3.30.1370.10">
    <property type="entry name" value="K Homology domain, type 1"/>
    <property type="match status" value="1"/>
</dbReference>
<dbReference type="PANTHER" id="PTHR22948:SF65">
    <property type="entry name" value="A-KINASE ANCHORING PROTEIN 1"/>
    <property type="match status" value="1"/>
</dbReference>
<evidence type="ECO:0000256" key="1">
    <source>
        <dbReference type="PROSITE-ProRule" id="PRU00117"/>
    </source>
</evidence>
<evidence type="ECO:0000259" key="4">
    <source>
        <dbReference type="PROSITE" id="PS50304"/>
    </source>
</evidence>
<dbReference type="InterPro" id="IPR035437">
    <property type="entry name" value="SNase_OB-fold_sf"/>
</dbReference>
<sequence>MAPSIQAQHVVAVTIPTITVIFLTYLWYKKRSNSTTRGRNDPGGGSGPRKRRNRNMVSTMPSISAVPTSMELPQESLSETMQYAVQKAARDLKTASPIQEICSDSEDSASVSAENSLSDATSETSVGELEAPVEVKKVIQVETSSPLEENNNESTAAVDENEAKSSVDPRQEEKKETSVSESTAVTAESSSSPSPVMPSSTEASNCNGDAVDDDRLSEWSAIVDRDGELRKQPAANELTPAGGHKCSSPVTAGASPEATTAGVKHCRENAAHASDRGDLDAAVQKLESMRLSDKPPSKRKSNPSKRHSTAKDAAVAAVAAEAECVKSGPPTGGKSKLPSSIASQLTSPSSKIKKRKSRKKSKNEGGAGGGSVPGDEIVHNCKSSPSETTPAAVSNACDARKSFDPCGRTSPSTKSAFRMCLPDNEKLLRSSTENDSLRCNLKKTGDYDLKVIEHHQADCDNERDSANYSPVDTMLDSQLVQFSDAHSEGSSDSGKGCSEGAASPTPHTPVGGSSVSEDQNILLVFQFVIPQEHVGKLIGKHGQFINSIKSNSNTKIYIKKHPMSFKKKLCALEGTQQEINKALELIRNRFPEDTYSDITLEEFPISLPIPCPLRSELFQLDLVEGVNNDVVISSVVSAGHLFLQQPMHPTYQSLSILNINMNQVYSSPEAPSVLKPIKDNIVAAPAMDGWYRAQIVSVDEETETCEVRFLDYGGYLSLSTACLRAVRADFLTLPFQAVECYLANVAPINDTWCEEAKLIVQGLTYGHILQAQVYDYTPDGIPLILLYTVHGTQVILINQELIARGYAYSTLPSEGAQSEEYYYCS</sequence>
<dbReference type="InterPro" id="IPR004088">
    <property type="entry name" value="KH_dom_type_1"/>
</dbReference>
<keyword evidence="3" id="KW-0472">Membrane</keyword>
<dbReference type="Proteomes" id="UP001367676">
    <property type="component" value="Unassembled WGS sequence"/>
</dbReference>
<dbReference type="InterPro" id="IPR002999">
    <property type="entry name" value="Tudor"/>
</dbReference>
<reference evidence="5 6" key="1">
    <citation type="submission" date="2024-03" db="EMBL/GenBank/DDBJ databases">
        <title>Adaptation during the transition from Ophiocordyceps entomopathogen to insect associate is accompanied by gene loss and intensified selection.</title>
        <authorList>
            <person name="Ward C.M."/>
            <person name="Onetto C.A."/>
            <person name="Borneman A.R."/>
        </authorList>
    </citation>
    <scope>NUCLEOTIDE SEQUENCE [LARGE SCALE GENOMIC DNA]</scope>
    <source>
        <strain evidence="5">AWRI1</strain>
        <tissue evidence="5">Single Adult Female</tissue>
    </source>
</reference>
<dbReference type="InterPro" id="IPR047368">
    <property type="entry name" value="KH-I_AKAP1"/>
</dbReference>
<dbReference type="EMBL" id="JBBCAQ010000038">
    <property type="protein sequence ID" value="KAK7571963.1"/>
    <property type="molecule type" value="Genomic_DNA"/>
</dbReference>